<comment type="caution">
    <text evidence="2">The sequence shown here is derived from an EMBL/GenBank/DDBJ whole genome shotgun (WGS) entry which is preliminary data.</text>
</comment>
<evidence type="ECO:0000313" key="3">
    <source>
        <dbReference type="Proteomes" id="UP001175228"/>
    </source>
</evidence>
<gene>
    <name evidence="2" type="ORF">EDD18DRAFT_1361559</name>
</gene>
<evidence type="ECO:0000256" key="1">
    <source>
        <dbReference type="SAM" id="MobiDB-lite"/>
    </source>
</evidence>
<feature type="region of interest" description="Disordered" evidence="1">
    <location>
        <begin position="1"/>
        <end position="46"/>
    </location>
</feature>
<keyword evidence="3" id="KW-1185">Reference proteome</keyword>
<accession>A0AA39PIM2</accession>
<dbReference type="Proteomes" id="UP001175228">
    <property type="component" value="Unassembled WGS sequence"/>
</dbReference>
<proteinExistence type="predicted"/>
<dbReference type="EMBL" id="JAUEPU010000055">
    <property type="protein sequence ID" value="KAK0484264.1"/>
    <property type="molecule type" value="Genomic_DNA"/>
</dbReference>
<organism evidence="2 3">
    <name type="scientific">Armillaria luteobubalina</name>
    <dbReference type="NCBI Taxonomy" id="153913"/>
    <lineage>
        <taxon>Eukaryota</taxon>
        <taxon>Fungi</taxon>
        <taxon>Dikarya</taxon>
        <taxon>Basidiomycota</taxon>
        <taxon>Agaricomycotina</taxon>
        <taxon>Agaricomycetes</taxon>
        <taxon>Agaricomycetidae</taxon>
        <taxon>Agaricales</taxon>
        <taxon>Marasmiineae</taxon>
        <taxon>Physalacriaceae</taxon>
        <taxon>Armillaria</taxon>
    </lineage>
</organism>
<sequence>MTTPRHGTGQPCTPPPAQQTPVLPKLAPAASPYVPQANPPTLTNPPDQDLVMMFTLTMASNQNIPTASRKDSLVIIHTEFCEHFSPHSILLQHIFHNCDSSQITTLFSTRQPGDILIIVWGLEYHNFTCATETRIGATLRAFFPNQEFNLQIVLPCPPPSYHTKGPLSPTVQRFITDHMGTPFMFYICGLTPKMKVAILCKNFLLTSLDSYQILDVSDFVIDFVFMIDSLNAPSDEQGQKLVEKMIKDQLYMTSAIWTFLLNHHDTIDPSYPAADILALIILSLEVWGIWIEGRRGEPR</sequence>
<reference evidence="2" key="1">
    <citation type="submission" date="2023-06" db="EMBL/GenBank/DDBJ databases">
        <authorList>
            <consortium name="Lawrence Berkeley National Laboratory"/>
            <person name="Ahrendt S."/>
            <person name="Sahu N."/>
            <person name="Indic B."/>
            <person name="Wong-Bajracharya J."/>
            <person name="Merenyi Z."/>
            <person name="Ke H.-M."/>
            <person name="Monk M."/>
            <person name="Kocsube S."/>
            <person name="Drula E."/>
            <person name="Lipzen A."/>
            <person name="Balint B."/>
            <person name="Henrissat B."/>
            <person name="Andreopoulos B."/>
            <person name="Martin F.M."/>
            <person name="Harder C.B."/>
            <person name="Rigling D."/>
            <person name="Ford K.L."/>
            <person name="Foster G.D."/>
            <person name="Pangilinan J."/>
            <person name="Papanicolaou A."/>
            <person name="Barry K."/>
            <person name="LaButti K."/>
            <person name="Viragh M."/>
            <person name="Koriabine M."/>
            <person name="Yan M."/>
            <person name="Riley R."/>
            <person name="Champramary S."/>
            <person name="Plett K.L."/>
            <person name="Tsai I.J."/>
            <person name="Slot J."/>
            <person name="Sipos G."/>
            <person name="Plett J."/>
            <person name="Nagy L.G."/>
            <person name="Grigoriev I.V."/>
        </authorList>
    </citation>
    <scope>NUCLEOTIDE SEQUENCE</scope>
    <source>
        <strain evidence="2">HWK02</strain>
    </source>
</reference>
<dbReference type="AlphaFoldDB" id="A0AA39PIM2"/>
<protein>
    <submittedName>
        <fullName evidence="2">Uncharacterized protein</fullName>
    </submittedName>
</protein>
<name>A0AA39PIM2_9AGAR</name>
<evidence type="ECO:0000313" key="2">
    <source>
        <dbReference type="EMBL" id="KAK0484264.1"/>
    </source>
</evidence>